<dbReference type="Pfam" id="PF03795">
    <property type="entry name" value="YCII"/>
    <property type="match status" value="1"/>
</dbReference>
<comment type="caution">
    <text evidence="3">The sequence shown here is derived from an EMBL/GenBank/DDBJ whole genome shotgun (WGS) entry which is preliminary data.</text>
</comment>
<proteinExistence type="inferred from homology"/>
<reference evidence="4" key="1">
    <citation type="journal article" date="2019" name="Int. J. Syst. Evol. Microbiol.">
        <title>The Global Catalogue of Microorganisms (GCM) 10K type strain sequencing project: providing services to taxonomists for standard genome sequencing and annotation.</title>
        <authorList>
            <consortium name="The Broad Institute Genomics Platform"/>
            <consortium name="The Broad Institute Genome Sequencing Center for Infectious Disease"/>
            <person name="Wu L."/>
            <person name="Ma J."/>
        </authorList>
    </citation>
    <scope>NUCLEOTIDE SEQUENCE [LARGE SCALE GENOMIC DNA]</scope>
    <source>
        <strain evidence="4">JCM 16601</strain>
    </source>
</reference>
<evidence type="ECO:0000256" key="1">
    <source>
        <dbReference type="ARBA" id="ARBA00007689"/>
    </source>
</evidence>
<dbReference type="Proteomes" id="UP001500742">
    <property type="component" value="Unassembled WGS sequence"/>
</dbReference>
<comment type="similarity">
    <text evidence="1">Belongs to the YciI family.</text>
</comment>
<evidence type="ECO:0000313" key="3">
    <source>
        <dbReference type="EMBL" id="GAA3988697.1"/>
    </source>
</evidence>
<keyword evidence="4" id="KW-1185">Reference proteome</keyword>
<dbReference type="SUPFAM" id="SSF54909">
    <property type="entry name" value="Dimeric alpha+beta barrel"/>
    <property type="match status" value="1"/>
</dbReference>
<dbReference type="RefSeq" id="WP_259092988.1">
    <property type="nucleotide sequence ID" value="NZ_BAAAZC010000030.1"/>
</dbReference>
<sequence>MNEFLLLFRKNEPEGTPKPSPEQMQSSMKLWMDWLGGIAAQNKLVSNGNRLYNDGITIAPNEVITNGPYVEIKELIGGYSIIRAESQEEAVELSKGCPILKVGGSVEVRMIMPM</sequence>
<dbReference type="EMBL" id="BAAAZC010000030">
    <property type="protein sequence ID" value="GAA3988697.1"/>
    <property type="molecule type" value="Genomic_DNA"/>
</dbReference>
<evidence type="ECO:0000259" key="2">
    <source>
        <dbReference type="Pfam" id="PF03795"/>
    </source>
</evidence>
<protein>
    <submittedName>
        <fullName evidence="3">YciI family protein</fullName>
    </submittedName>
</protein>
<dbReference type="InterPro" id="IPR005545">
    <property type="entry name" value="YCII"/>
</dbReference>
<evidence type="ECO:0000313" key="4">
    <source>
        <dbReference type="Proteomes" id="UP001500742"/>
    </source>
</evidence>
<name>A0ABP7QVQ1_9SPHI</name>
<dbReference type="InterPro" id="IPR011008">
    <property type="entry name" value="Dimeric_a/b-barrel"/>
</dbReference>
<organism evidence="3 4">
    <name type="scientific">Mucilaginibacter dorajii</name>
    <dbReference type="NCBI Taxonomy" id="692994"/>
    <lineage>
        <taxon>Bacteria</taxon>
        <taxon>Pseudomonadati</taxon>
        <taxon>Bacteroidota</taxon>
        <taxon>Sphingobacteriia</taxon>
        <taxon>Sphingobacteriales</taxon>
        <taxon>Sphingobacteriaceae</taxon>
        <taxon>Mucilaginibacter</taxon>
    </lineage>
</organism>
<feature type="domain" description="YCII-related" evidence="2">
    <location>
        <begin position="22"/>
        <end position="114"/>
    </location>
</feature>
<accession>A0ABP7QVQ1</accession>
<dbReference type="Gene3D" id="3.30.70.1060">
    <property type="entry name" value="Dimeric alpha+beta barrel"/>
    <property type="match status" value="1"/>
</dbReference>
<gene>
    <name evidence="3" type="ORF">GCM10022210_47170</name>
</gene>